<dbReference type="AlphaFoldDB" id="A0A0M8M870"/>
<dbReference type="InterPro" id="IPR023393">
    <property type="entry name" value="START-like_dom_sf"/>
</dbReference>
<dbReference type="Gene3D" id="3.30.530.20">
    <property type="match status" value="1"/>
</dbReference>
<dbReference type="EMBL" id="LIYD01000005">
    <property type="protein sequence ID" value="KOS05513.1"/>
    <property type="molecule type" value="Genomic_DNA"/>
</dbReference>
<dbReference type="OrthoDB" id="9795306at2"/>
<evidence type="ECO:0000313" key="4">
    <source>
        <dbReference type="Proteomes" id="UP000037755"/>
    </source>
</evidence>
<dbReference type="SUPFAM" id="SSF55961">
    <property type="entry name" value="Bet v1-like"/>
    <property type="match status" value="1"/>
</dbReference>
<comment type="similarity">
    <text evidence="1">Belongs to the AHA1 family.</text>
</comment>
<gene>
    <name evidence="3" type="ORF">AM493_05305</name>
</gene>
<reference evidence="3 4" key="1">
    <citation type="submission" date="2015-08" db="EMBL/GenBank/DDBJ databases">
        <title>Whole genome sequence of Flavobacterium akiainvivens IK-1T, from decaying Wikstroemia oahuensis, an endemic Hawaiian shrub.</title>
        <authorList>
            <person name="Wan X."/>
            <person name="Hou S."/>
            <person name="Saito J."/>
            <person name="Donachie S."/>
        </authorList>
    </citation>
    <scope>NUCLEOTIDE SEQUENCE [LARGE SCALE GENOMIC DNA]</scope>
    <source>
        <strain evidence="3 4">IK-1</strain>
    </source>
</reference>
<dbReference type="STRING" id="1202724.AM493_05305"/>
<protein>
    <submittedName>
        <fullName evidence="3">ATPase</fullName>
    </submittedName>
</protein>
<name>A0A0M8M870_9FLAO</name>
<comment type="caution">
    <text evidence="3">The sequence shown here is derived from an EMBL/GenBank/DDBJ whole genome shotgun (WGS) entry which is preliminary data.</text>
</comment>
<proteinExistence type="inferred from homology"/>
<feature type="domain" description="Activator of Hsp90 ATPase homologue 1/2-like C-terminal" evidence="2">
    <location>
        <begin position="23"/>
        <end position="160"/>
    </location>
</feature>
<accession>A0A0M8M870</accession>
<dbReference type="RefSeq" id="WP_054406711.1">
    <property type="nucleotide sequence ID" value="NZ_FOYA01000003.1"/>
</dbReference>
<dbReference type="Pfam" id="PF08327">
    <property type="entry name" value="AHSA1"/>
    <property type="match status" value="1"/>
</dbReference>
<dbReference type="InterPro" id="IPR013538">
    <property type="entry name" value="ASHA1/2-like_C"/>
</dbReference>
<evidence type="ECO:0000259" key="2">
    <source>
        <dbReference type="Pfam" id="PF08327"/>
    </source>
</evidence>
<dbReference type="Proteomes" id="UP000037755">
    <property type="component" value="Unassembled WGS sequence"/>
</dbReference>
<dbReference type="CDD" id="cd07814">
    <property type="entry name" value="SRPBCC_CalC_Aha1-like"/>
    <property type="match status" value="1"/>
</dbReference>
<organism evidence="3 4">
    <name type="scientific">Flavobacterium akiainvivens</name>
    <dbReference type="NCBI Taxonomy" id="1202724"/>
    <lineage>
        <taxon>Bacteria</taxon>
        <taxon>Pseudomonadati</taxon>
        <taxon>Bacteroidota</taxon>
        <taxon>Flavobacteriia</taxon>
        <taxon>Flavobacteriales</taxon>
        <taxon>Flavobacteriaceae</taxon>
        <taxon>Flavobacterium</taxon>
    </lineage>
</organism>
<evidence type="ECO:0000256" key="1">
    <source>
        <dbReference type="ARBA" id="ARBA00006817"/>
    </source>
</evidence>
<keyword evidence="4" id="KW-1185">Reference proteome</keyword>
<evidence type="ECO:0000313" key="3">
    <source>
        <dbReference type="EMBL" id="KOS05513.1"/>
    </source>
</evidence>
<dbReference type="PATRIC" id="fig|1202724.3.peg.1097"/>
<sequence>MTNETKIAQDGATKLVVTRSFNAVKEKVWRAWTESTLLDQWWAPKPWKAETKEMDFTEGGHWLYAMVGPEGEKHWCRADYKTIDTQNSFSAKDAFCDEEGTPNTDFPSMSWFNTFTDAGNSTDVKIEITFDSEESLNQIVEMGFKEGFSMGLSNLDELLETL</sequence>